<evidence type="ECO:0000256" key="1">
    <source>
        <dbReference type="ARBA" id="ARBA00004555"/>
    </source>
</evidence>
<name>A0A084B6T5_STACB</name>
<feature type="non-terminal residue" evidence="9">
    <location>
        <position position="1410"/>
    </location>
</feature>
<evidence type="ECO:0000259" key="7">
    <source>
        <dbReference type="Pfam" id="PF26282"/>
    </source>
</evidence>
<comment type="subcellular location">
    <subcellularLocation>
        <location evidence="1">Golgi apparatus</location>
    </subcellularLocation>
</comment>
<dbReference type="Pfam" id="PF08626">
    <property type="entry name" value="TRAPPC9-Trs120"/>
    <property type="match status" value="1"/>
</dbReference>
<feature type="compositionally biased region" description="Polar residues" evidence="3">
    <location>
        <begin position="295"/>
        <end position="313"/>
    </location>
</feature>
<dbReference type="PANTHER" id="PTHR21512:SF5">
    <property type="entry name" value="TRAFFICKING PROTEIN PARTICLE COMPLEX SUBUNIT 9"/>
    <property type="match status" value="1"/>
</dbReference>
<feature type="region of interest" description="Disordered" evidence="3">
    <location>
        <begin position="260"/>
        <end position="315"/>
    </location>
</feature>
<proteinExistence type="predicted"/>
<evidence type="ECO:0000256" key="2">
    <source>
        <dbReference type="ARBA" id="ARBA00023034"/>
    </source>
</evidence>
<dbReference type="Pfam" id="PF26280">
    <property type="entry name" value="Ig_TRAPPC9-Trs120_2nd"/>
    <property type="match status" value="1"/>
</dbReference>
<evidence type="ECO:0000259" key="8">
    <source>
        <dbReference type="Pfam" id="PF26283"/>
    </source>
</evidence>
<dbReference type="PANTHER" id="PTHR21512">
    <property type="entry name" value="TRAFFICKING PROTEIN PARTICLE COMPLEX SUBUNIT 9"/>
    <property type="match status" value="1"/>
</dbReference>
<gene>
    <name evidence="9" type="ORF">S7711_01385</name>
</gene>
<feature type="domain" description="Trs120/TRAPPC9 TPR region" evidence="5">
    <location>
        <begin position="448"/>
        <end position="759"/>
    </location>
</feature>
<evidence type="ECO:0000313" key="9">
    <source>
        <dbReference type="EMBL" id="KEY73264.1"/>
    </source>
</evidence>
<evidence type="ECO:0008006" key="11">
    <source>
        <dbReference type="Google" id="ProtNLM"/>
    </source>
</evidence>
<evidence type="ECO:0000259" key="6">
    <source>
        <dbReference type="Pfam" id="PF26254"/>
    </source>
</evidence>
<dbReference type="GO" id="GO:0005802">
    <property type="term" value="C:trans-Golgi network"/>
    <property type="evidence" value="ECO:0007669"/>
    <property type="project" value="TreeGrafter"/>
</dbReference>
<reference evidence="9 10" key="1">
    <citation type="journal article" date="2014" name="BMC Genomics">
        <title>Comparative genome sequencing reveals chemotype-specific gene clusters in the toxigenic black mold Stachybotrys.</title>
        <authorList>
            <person name="Semeiks J."/>
            <person name="Borek D."/>
            <person name="Otwinowski Z."/>
            <person name="Grishin N.V."/>
        </authorList>
    </citation>
    <scope>NUCLEOTIDE SEQUENCE [LARGE SCALE GENOMIC DNA]</scope>
    <source>
        <strain evidence="10">CBS 109288 / IBT 7711</strain>
    </source>
</reference>
<dbReference type="InterPro" id="IPR013935">
    <property type="entry name" value="Trs120_TRAPPC9"/>
</dbReference>
<feature type="domain" description="Trs120/TRAPPC9 third Ig-like" evidence="7">
    <location>
        <begin position="1108"/>
        <end position="1261"/>
    </location>
</feature>
<keyword evidence="10" id="KW-1185">Reference proteome</keyword>
<feature type="domain" description="Trs120/TRAPPC9 N-terminal" evidence="4">
    <location>
        <begin position="6"/>
        <end position="418"/>
    </location>
</feature>
<evidence type="ECO:0000259" key="5">
    <source>
        <dbReference type="Pfam" id="PF26251"/>
    </source>
</evidence>
<protein>
    <recommendedName>
        <fullName evidence="11">Hypercellular protein HypA</fullName>
    </recommendedName>
</protein>
<dbReference type="OrthoDB" id="27962at2759"/>
<dbReference type="InterPro" id="IPR058567">
    <property type="entry name" value="Ig_TRAPPC9_Trs120_3rd"/>
</dbReference>
<dbReference type="EMBL" id="KL647853">
    <property type="protein sequence ID" value="KEY73264.1"/>
    <property type="molecule type" value="Genomic_DNA"/>
</dbReference>
<sequence>MSSDPLLPIAPARVRALLLPLGQIKGDRFSSFAARLRSEHVVRLREISADGRPNRNMFSPLAYPDGAIIYDLINHVPPASHLALSPFDLYREPLAVVALADGKELHDAAFTKRHSVNGTGRTVVEKNIRALYQELEELRDDYPKAYVHSVLIFDYVSPGDEEIRIPEGIKTIPPPEQCKRTTIKTVMCDISSLLLAEMTTHARAYEGQAHIESPGHYSVARLASWDEDDPTKRLHRRNSQFAIPGQNGRSSSAAGVLDKNMSRMSMPPGPFRPPVHSSSSTPGRPSTPVRGPKASISTDGLNGTSSNPSSPEQRVSIPDAVEAMRDASRDRVSVQGFGSGGANDKLRLRGKGRVTIIIGSMYLQAGRWTDALKELMEGAAAARALNDHIWHGKALELIVICLFLLGWSGQEFHVPTICLPPQERPNSSQGKMEPEIVDPHQPRCLRYLQTLLPELLDRILGLYSKVSSENLPPLPLSEATIRFSKMLAAIHICNGQLNQKSLEIIVTGKVPTQYLTTSPRHLVTPTRQQIIHLLFKAFPSSRTELLTNVDRVSILSGIAAVLGPLGFHRKKAMVMRELVSVLIGGLIEARTRGAAEAGIHPAAGIVSFSAGNDQGSGSSPLDVGELGVEKGLEAFLGVLCKSYGVIGFDMTEAKKVNPSCPAKVETDEAIIARIRAQSDARLFGFPGIKLNVLRACINFSEAMPDFNSVLRYSSDLLRTAGSGVVPGPRRENASAVIHAEEQARLASNITRVSSLISRLGLADMTAEYWDEFLVRELTLEPLAVSRKPIPHARSALPGAVAGRSSQDINPFIYNPFLKATEEEADDDNLVANDTATFRVTLQNTYDIEVDIESIRLCTEGADFEALPEKTTLGPYRTQQLRLRGLPKAEGSIKVTGALVKVQGCRERRFPIFKRRFVPERRDKIKATGLAGLEESLSMTAANLPPLEAESLNLNVIKSQPLVIVKSTTLPQCAVMLLEGERKVFSVTLQNLSSTSVDFMLFSFKDSTQDALQAALSNKDATPAELYEFELILMKKQALRLPNSNQGRNIAPGGEATFEFEIFGKPGLTSATIQVDYTHLGVAPDEVAQQFFTRRVSVDLTVTVNASVDLARFDTLPVSGALPRALLKGAPQENEHCLLLMDLRNAWPSQIIARFESDDGIVVEESILPGNTNRIIFPVKRVYLEDPHAAIPTLNPSRNRQFVVSTSKISPDMERSNREAFWYRETVLDRIKATWRTTTKPLRSGSIELRTIRLTPRMIEAVKVDEIDIDVSVDAESDDGASSGNVAYVDEFMQMKVRITNRTSRPMIPLVRLLPALRHRPSNISLDFVRKFAWNGTLQQLLPELGGHSSVDLALGITALCRGEFEVTATVEEVRVWEEAKGIAAPDAAKARPRSNTETLMEAALLARERR</sequence>
<dbReference type="Proteomes" id="UP000028045">
    <property type="component" value="Unassembled WGS sequence"/>
</dbReference>
<evidence type="ECO:0000256" key="3">
    <source>
        <dbReference type="SAM" id="MobiDB-lite"/>
    </source>
</evidence>
<dbReference type="InterPro" id="IPR058565">
    <property type="entry name" value="Ig_TRAPPC9_Trs120_1st"/>
</dbReference>
<dbReference type="HOGENOM" id="CLU_002231_0_0_1"/>
<dbReference type="Pfam" id="PF26254">
    <property type="entry name" value="Ig_TRAPPC9-Trs120_1st"/>
    <property type="match status" value="1"/>
</dbReference>
<evidence type="ECO:0000259" key="4">
    <source>
        <dbReference type="Pfam" id="PF08626"/>
    </source>
</evidence>
<accession>A0A084B6T5</accession>
<evidence type="ECO:0000313" key="10">
    <source>
        <dbReference type="Proteomes" id="UP000028045"/>
    </source>
</evidence>
<organism evidence="9 10">
    <name type="scientific">Stachybotrys chartarum (strain CBS 109288 / IBT 7711)</name>
    <name type="common">Toxic black mold</name>
    <name type="synonym">Stilbospora chartarum</name>
    <dbReference type="NCBI Taxonomy" id="1280523"/>
    <lineage>
        <taxon>Eukaryota</taxon>
        <taxon>Fungi</taxon>
        <taxon>Dikarya</taxon>
        <taxon>Ascomycota</taxon>
        <taxon>Pezizomycotina</taxon>
        <taxon>Sordariomycetes</taxon>
        <taxon>Hypocreomycetidae</taxon>
        <taxon>Hypocreales</taxon>
        <taxon>Stachybotryaceae</taxon>
        <taxon>Stachybotrys</taxon>
    </lineage>
</organism>
<dbReference type="InterPro" id="IPR058568">
    <property type="entry name" value="Ig_TRAPPC9_Trs120_4th"/>
</dbReference>
<feature type="compositionally biased region" description="Low complexity" evidence="3">
    <location>
        <begin position="277"/>
        <end position="288"/>
    </location>
</feature>
<dbReference type="InterPro" id="IPR058563">
    <property type="entry name" value="Trs120_TRAPPC9_N"/>
</dbReference>
<dbReference type="Pfam" id="PF26283">
    <property type="entry name" value="Ig_TRAPPC9-Trs120_4th"/>
    <property type="match status" value="1"/>
</dbReference>
<feature type="domain" description="Trs120/TRAPPC9 fourth Ig-like" evidence="8">
    <location>
        <begin position="1266"/>
        <end position="1383"/>
    </location>
</feature>
<dbReference type="Pfam" id="PF26282">
    <property type="entry name" value="Ig_TRAPPC9-Trs120_3rd"/>
    <property type="match status" value="1"/>
</dbReference>
<feature type="domain" description="Trs120/TRAPPC9 first Ig-like" evidence="6">
    <location>
        <begin position="774"/>
        <end position="957"/>
    </location>
</feature>
<dbReference type="InterPro" id="IPR058564">
    <property type="entry name" value="TPR_TRAPPC9_Trs120"/>
</dbReference>
<keyword evidence="2" id="KW-0333">Golgi apparatus</keyword>
<dbReference type="Pfam" id="PF26251">
    <property type="entry name" value="TPR_TRAPPC9-Trs120"/>
    <property type="match status" value="1"/>
</dbReference>